<dbReference type="NCBIfam" id="TIGR00595">
    <property type="entry name" value="priA"/>
    <property type="match status" value="1"/>
</dbReference>
<reference evidence="13 14" key="1">
    <citation type="submission" date="2023-02" db="EMBL/GenBank/DDBJ databases">
        <title>Genome sequence of Lentisphaera profundi SAORIC-696.</title>
        <authorList>
            <person name="Kim e."/>
            <person name="Cho J.-C."/>
            <person name="Choi A."/>
            <person name="Kang I."/>
        </authorList>
    </citation>
    <scope>NUCLEOTIDE SEQUENCE [LARGE SCALE GENOMIC DNA]</scope>
    <source>
        <strain evidence="13 14">SAORIC-696</strain>
    </source>
</reference>
<keyword evidence="8 11" id="KW-0067">ATP-binding</keyword>
<evidence type="ECO:0000256" key="5">
    <source>
        <dbReference type="ARBA" id="ARBA00022801"/>
    </source>
</evidence>
<dbReference type="SUPFAM" id="SSF52540">
    <property type="entry name" value="P-loop containing nucleoside triphosphate hydrolases"/>
    <property type="match status" value="2"/>
</dbReference>
<proteinExistence type="inferred from homology"/>
<dbReference type="InterPro" id="IPR041236">
    <property type="entry name" value="PriA_C"/>
</dbReference>
<evidence type="ECO:0000256" key="2">
    <source>
        <dbReference type="ARBA" id="ARBA00022705"/>
    </source>
</evidence>
<feature type="binding site" evidence="11">
    <location>
        <position position="452"/>
    </location>
    <ligand>
        <name>Zn(2+)</name>
        <dbReference type="ChEBI" id="CHEBI:29105"/>
        <label>2</label>
    </ligand>
</feature>
<feature type="binding site" evidence="11">
    <location>
        <position position="470"/>
    </location>
    <ligand>
        <name>Zn(2+)</name>
        <dbReference type="ChEBI" id="CHEBI:29105"/>
        <label>2</label>
    </ligand>
</feature>
<dbReference type="Pfam" id="PF18074">
    <property type="entry name" value="PriA_C"/>
    <property type="match status" value="1"/>
</dbReference>
<dbReference type="PANTHER" id="PTHR30580">
    <property type="entry name" value="PRIMOSOMAL PROTEIN N"/>
    <property type="match status" value="1"/>
</dbReference>
<evidence type="ECO:0000256" key="3">
    <source>
        <dbReference type="ARBA" id="ARBA00022723"/>
    </source>
</evidence>
<keyword evidence="10 11" id="KW-0413">Isomerase</keyword>
<dbReference type="EC" id="5.6.2.4" evidence="11"/>
<evidence type="ECO:0000256" key="8">
    <source>
        <dbReference type="ARBA" id="ARBA00022840"/>
    </source>
</evidence>
<keyword evidence="14" id="KW-1185">Reference proteome</keyword>
<evidence type="ECO:0000256" key="1">
    <source>
        <dbReference type="ARBA" id="ARBA00022515"/>
    </source>
</evidence>
<dbReference type="RefSeq" id="WP_274153220.1">
    <property type="nucleotide sequence ID" value="NZ_CP117812.1"/>
</dbReference>
<dbReference type="Pfam" id="PF00270">
    <property type="entry name" value="DEAD"/>
    <property type="match status" value="1"/>
</dbReference>
<dbReference type="PROSITE" id="PS51192">
    <property type="entry name" value="HELICASE_ATP_BIND_1"/>
    <property type="match status" value="1"/>
</dbReference>
<feature type="binding site" evidence="11">
    <location>
        <position position="446"/>
    </location>
    <ligand>
        <name>Zn(2+)</name>
        <dbReference type="ChEBI" id="CHEBI:29105"/>
        <label>1</label>
    </ligand>
</feature>
<feature type="binding site" evidence="11">
    <location>
        <position position="455"/>
    </location>
    <ligand>
        <name>Zn(2+)</name>
        <dbReference type="ChEBI" id="CHEBI:29105"/>
        <label>2</label>
    </ligand>
</feature>
<sequence length="735" mass="82634">MPKFARVLPDMSLDKTFDYKIPVGMDLKLGCRVRIPFGRTERTGYVVDLVDKCDFPENRLKEIAINEGHLIPEKMMKLGQWIADYYCTGMIQSVRNMLPAPVRKDKVKEKTQKLLSFAADIHPASLVPELEKKYPPRAAVVKALISLKEAPQGLLMKVANVSASPIKSLIKAGVIEEEVRHVERDPFGDEEVIVTQPLKLTDEQSDALKLIVDEMDEDKPATVLLYGITGSGKTEVYLQAIAKALERGKQAIVLVPEISLTPQTVHRFRARFGKSVSVLHSGLSEGERYDQWKLISRGETQIVVGARSALFAPFHDPGIIVVDEEHEPSYKQDSHPRYNARDIAVMRGIMDKCPVVLGTATPSFETMNNANLGKYKIAKLTERPSTAVTPEIKLVDMRTEAAATGTNQIFSRELIEAVKQQLHDRMQTILFLNRRGYSTHLTCEKCQYTSKCGDCSTSHTYHRKSDVLICHLCGDIKEPPRRCPDCNHKDLSFSGLGTEKIERLCRGVFPEARIARMDSDTMTRKDSHKTMLGDFQQGKYDILIGTQMIAKGLHFPRVTLVGVVFADAGLNMADFRAAERTFQLLAQVSGRSGRGDDAGRVLIQTYNPTHPALQCALEGDFDAFYEDEKMGREVMKFPPFSKMVLIHFRGPEEGAVASLASDFSRHLSPLCSKDDRLMPAVPSPIEKVRGQYRFQLTIFSDNIRRLVRVLNWMRLNYKTSAEYKIIIDVDPQSLM</sequence>
<dbReference type="EMBL" id="CP117812">
    <property type="protein sequence ID" value="WDE98346.1"/>
    <property type="molecule type" value="Genomic_DNA"/>
</dbReference>
<evidence type="ECO:0000256" key="11">
    <source>
        <dbReference type="HAMAP-Rule" id="MF_00983"/>
    </source>
</evidence>
<evidence type="ECO:0000256" key="7">
    <source>
        <dbReference type="ARBA" id="ARBA00022833"/>
    </source>
</evidence>
<dbReference type="InterPro" id="IPR041222">
    <property type="entry name" value="PriA_3primeBD"/>
</dbReference>
<feature type="binding site" evidence="11">
    <location>
        <position position="443"/>
    </location>
    <ligand>
        <name>Zn(2+)</name>
        <dbReference type="ChEBI" id="CHEBI:29105"/>
        <label>1</label>
    </ligand>
</feature>
<feature type="binding site" evidence="11">
    <location>
        <position position="473"/>
    </location>
    <ligand>
        <name>Zn(2+)</name>
        <dbReference type="ChEBI" id="CHEBI:29105"/>
        <label>2</label>
    </ligand>
</feature>
<dbReference type="CDD" id="cd17929">
    <property type="entry name" value="DEXHc_priA"/>
    <property type="match status" value="1"/>
</dbReference>
<comment type="cofactor">
    <cofactor evidence="11">
        <name>Zn(2+)</name>
        <dbReference type="ChEBI" id="CHEBI:29105"/>
    </cofactor>
    <text evidence="11">Binds 2 zinc ions per subunit.</text>
</comment>
<dbReference type="InterPro" id="IPR014001">
    <property type="entry name" value="Helicase_ATP-bd"/>
</dbReference>
<comment type="function">
    <text evidence="11">Initiates the restart of stalled replication forks, which reloads the replicative helicase on sites other than the origin of replication. Recognizes and binds to abandoned replication forks and remodels them to uncover a helicase loading site. Promotes assembly of the primosome at these replication forks.</text>
</comment>
<keyword evidence="6 11" id="KW-0347">Helicase</keyword>
<feature type="binding site" evidence="11">
    <location>
        <position position="486"/>
    </location>
    <ligand>
        <name>Zn(2+)</name>
        <dbReference type="ChEBI" id="CHEBI:29105"/>
        <label>1</label>
    </ligand>
</feature>
<organism evidence="13 14">
    <name type="scientific">Lentisphaera profundi</name>
    <dbReference type="NCBI Taxonomy" id="1658616"/>
    <lineage>
        <taxon>Bacteria</taxon>
        <taxon>Pseudomonadati</taxon>
        <taxon>Lentisphaerota</taxon>
        <taxon>Lentisphaeria</taxon>
        <taxon>Lentisphaerales</taxon>
        <taxon>Lentisphaeraceae</taxon>
        <taxon>Lentisphaera</taxon>
    </lineage>
</organism>
<dbReference type="Pfam" id="PF00271">
    <property type="entry name" value="Helicase_C"/>
    <property type="match status" value="1"/>
</dbReference>
<comment type="catalytic activity">
    <reaction evidence="11">
        <text>ATP + H2O = ADP + phosphate + H(+)</text>
        <dbReference type="Rhea" id="RHEA:13065"/>
        <dbReference type="ChEBI" id="CHEBI:15377"/>
        <dbReference type="ChEBI" id="CHEBI:15378"/>
        <dbReference type="ChEBI" id="CHEBI:30616"/>
        <dbReference type="ChEBI" id="CHEBI:43474"/>
        <dbReference type="ChEBI" id="CHEBI:456216"/>
        <dbReference type="EC" id="5.6.2.4"/>
    </reaction>
</comment>
<keyword evidence="3 11" id="KW-0479">Metal-binding</keyword>
<dbReference type="InterPro" id="IPR027417">
    <property type="entry name" value="P-loop_NTPase"/>
</dbReference>
<feature type="binding site" evidence="11">
    <location>
        <position position="483"/>
    </location>
    <ligand>
        <name>Zn(2+)</name>
        <dbReference type="ChEBI" id="CHEBI:29105"/>
        <label>1</label>
    </ligand>
</feature>
<comment type="catalytic activity">
    <reaction evidence="11">
        <text>Couples ATP hydrolysis with the unwinding of duplex DNA by translocating in the 3'-5' direction.</text>
        <dbReference type="EC" id="5.6.2.4"/>
    </reaction>
</comment>
<comment type="subunit">
    <text evidence="11">Component of the replication restart primosome.</text>
</comment>
<keyword evidence="9 11" id="KW-0238">DNA-binding</keyword>
<accession>A0ABY7VVT5</accession>
<dbReference type="Gene3D" id="3.40.50.300">
    <property type="entry name" value="P-loop containing nucleotide triphosphate hydrolases"/>
    <property type="match status" value="2"/>
</dbReference>
<feature type="domain" description="Helicase ATP-binding" evidence="12">
    <location>
        <begin position="214"/>
        <end position="380"/>
    </location>
</feature>
<evidence type="ECO:0000256" key="10">
    <source>
        <dbReference type="ARBA" id="ARBA00023235"/>
    </source>
</evidence>
<evidence type="ECO:0000256" key="6">
    <source>
        <dbReference type="ARBA" id="ARBA00022806"/>
    </source>
</evidence>
<dbReference type="HAMAP" id="MF_00983">
    <property type="entry name" value="PriA"/>
    <property type="match status" value="1"/>
</dbReference>
<name>A0ABY7VVT5_9BACT</name>
<dbReference type="InterPro" id="IPR011545">
    <property type="entry name" value="DEAD/DEAH_box_helicase_dom"/>
</dbReference>
<protein>
    <recommendedName>
        <fullName evidence="11">Replication restart protein PriA</fullName>
    </recommendedName>
    <alternativeName>
        <fullName evidence="11">ATP-dependent DNA helicase PriA</fullName>
        <ecNumber evidence="11">5.6.2.4</ecNumber>
    </alternativeName>
    <alternativeName>
        <fullName evidence="11">DNA 3'-5' helicase PriA</fullName>
    </alternativeName>
</protein>
<evidence type="ECO:0000313" key="14">
    <source>
        <dbReference type="Proteomes" id="UP001214250"/>
    </source>
</evidence>
<dbReference type="InterPro" id="IPR042115">
    <property type="entry name" value="PriA_3primeBD_sf"/>
</dbReference>
<keyword evidence="5 11" id="KW-0378">Hydrolase</keyword>
<evidence type="ECO:0000313" key="13">
    <source>
        <dbReference type="EMBL" id="WDE98346.1"/>
    </source>
</evidence>
<evidence type="ECO:0000259" key="12">
    <source>
        <dbReference type="PROSITE" id="PS51192"/>
    </source>
</evidence>
<dbReference type="SMART" id="SM00487">
    <property type="entry name" value="DEXDc"/>
    <property type="match status" value="1"/>
</dbReference>
<keyword evidence="1 11" id="KW-0639">Primosome</keyword>
<keyword evidence="7 11" id="KW-0862">Zinc</keyword>
<comment type="similarity">
    <text evidence="11">Belongs to the helicase family. PriA subfamily.</text>
</comment>
<evidence type="ECO:0000256" key="4">
    <source>
        <dbReference type="ARBA" id="ARBA00022741"/>
    </source>
</evidence>
<dbReference type="InterPro" id="IPR005259">
    <property type="entry name" value="PriA"/>
</dbReference>
<evidence type="ECO:0000256" key="9">
    <source>
        <dbReference type="ARBA" id="ARBA00023125"/>
    </source>
</evidence>
<dbReference type="SMART" id="SM00490">
    <property type="entry name" value="HELICc"/>
    <property type="match status" value="1"/>
</dbReference>
<gene>
    <name evidence="11 13" type="primary">priA</name>
    <name evidence="13" type="ORF">PQO03_21270</name>
</gene>
<dbReference type="InterPro" id="IPR001650">
    <property type="entry name" value="Helicase_C-like"/>
</dbReference>
<dbReference type="Proteomes" id="UP001214250">
    <property type="component" value="Chromosome 2"/>
</dbReference>
<dbReference type="PANTHER" id="PTHR30580:SF0">
    <property type="entry name" value="PRIMOSOMAL PROTEIN N"/>
    <property type="match status" value="1"/>
</dbReference>
<keyword evidence="2 11" id="KW-0235">DNA replication</keyword>
<dbReference type="Pfam" id="PF17764">
    <property type="entry name" value="PriA_3primeBD"/>
    <property type="match status" value="1"/>
</dbReference>
<keyword evidence="4 11" id="KW-0547">Nucleotide-binding</keyword>
<dbReference type="CDD" id="cd18804">
    <property type="entry name" value="SF2_C_priA"/>
    <property type="match status" value="1"/>
</dbReference>
<dbReference type="Gene3D" id="3.40.1440.60">
    <property type="entry name" value="PriA, 3(prime) DNA-binding domain"/>
    <property type="match status" value="1"/>
</dbReference>